<reference evidence="2 3" key="1">
    <citation type="submission" date="2018-01" db="EMBL/GenBank/DDBJ databases">
        <title>Whole genome sequencing of Histamine producing bacteria.</title>
        <authorList>
            <person name="Butler K."/>
        </authorList>
    </citation>
    <scope>NUCLEOTIDE SEQUENCE [LARGE SCALE GENOMIC DNA]</scope>
    <source>
        <strain evidence="2 3">JCM 12947</strain>
    </source>
</reference>
<feature type="transmembrane region" description="Helical" evidence="1">
    <location>
        <begin position="7"/>
        <end position="25"/>
    </location>
</feature>
<evidence type="ECO:0000313" key="3">
    <source>
        <dbReference type="Proteomes" id="UP000240987"/>
    </source>
</evidence>
<keyword evidence="1" id="KW-0812">Transmembrane</keyword>
<evidence type="ECO:0000313" key="2">
    <source>
        <dbReference type="EMBL" id="PSU49826.1"/>
    </source>
</evidence>
<protein>
    <recommendedName>
        <fullName evidence="4">DUF4340 domain-containing protein</fullName>
    </recommendedName>
</protein>
<keyword evidence="1" id="KW-0472">Membrane</keyword>
<dbReference type="RefSeq" id="WP_107242038.1">
    <property type="nucleotide sequence ID" value="NZ_PYMJ01000005.1"/>
</dbReference>
<dbReference type="EMBL" id="PYMJ01000005">
    <property type="protein sequence ID" value="PSU49826.1"/>
    <property type="molecule type" value="Genomic_DNA"/>
</dbReference>
<keyword evidence="3" id="KW-1185">Reference proteome</keyword>
<sequence>MRLSRRGWNNVIIVAVVIFIAMIQLPDLIKARLASSDEASPAEVASPILHSLLPAKATISQLVLPHHQIMKKEGIWVSVPSINTEPQVWVDHWQSIAGTPVNDDMMVKLKSQLTSPRTVEIWLQSAEEPIRVTVYQQPQFWLLKSWQGSWIAISVEEAYLFPL</sequence>
<accession>A0A2T3JLE0</accession>
<dbReference type="AlphaFoldDB" id="A0A2T3JLE0"/>
<name>A0A2T3JLE0_9GAMM</name>
<evidence type="ECO:0000256" key="1">
    <source>
        <dbReference type="SAM" id="Phobius"/>
    </source>
</evidence>
<evidence type="ECO:0008006" key="4">
    <source>
        <dbReference type="Google" id="ProtNLM"/>
    </source>
</evidence>
<gene>
    <name evidence="2" type="ORF">C9J12_06845</name>
</gene>
<comment type="caution">
    <text evidence="2">The sequence shown here is derived from an EMBL/GenBank/DDBJ whole genome shotgun (WGS) entry which is preliminary data.</text>
</comment>
<proteinExistence type="predicted"/>
<organism evidence="2 3">
    <name type="scientific">Photobacterium frigidiphilum</name>
    <dbReference type="NCBI Taxonomy" id="264736"/>
    <lineage>
        <taxon>Bacteria</taxon>
        <taxon>Pseudomonadati</taxon>
        <taxon>Pseudomonadota</taxon>
        <taxon>Gammaproteobacteria</taxon>
        <taxon>Vibrionales</taxon>
        <taxon>Vibrionaceae</taxon>
        <taxon>Photobacterium</taxon>
    </lineage>
</organism>
<keyword evidence="1" id="KW-1133">Transmembrane helix</keyword>
<dbReference type="OrthoDB" id="5829309at2"/>
<dbReference type="Proteomes" id="UP000240987">
    <property type="component" value="Unassembled WGS sequence"/>
</dbReference>